<comment type="subcellular location">
    <subcellularLocation>
        <location evidence="1">Membrane</location>
        <topology evidence="1">Multi-pass membrane protein</topology>
    </subcellularLocation>
</comment>
<reference evidence="9 10" key="1">
    <citation type="submission" date="2017-05" db="EMBL/GenBank/DDBJ databases">
        <title>Vagococcus spp. assemblies.</title>
        <authorList>
            <person name="Gulvik C.A."/>
        </authorList>
    </citation>
    <scope>NUCLEOTIDE SEQUENCE [LARGE SCALE GENOMIC DNA]</scope>
    <source>
        <strain evidence="9 10">NCFB 2777</strain>
    </source>
</reference>
<feature type="transmembrane region" description="Helical" evidence="8">
    <location>
        <begin position="89"/>
        <end position="108"/>
    </location>
</feature>
<dbReference type="GeneID" id="98569034"/>
<feature type="transmembrane region" description="Helical" evidence="8">
    <location>
        <begin position="113"/>
        <end position="132"/>
    </location>
</feature>
<dbReference type="AlphaFoldDB" id="A0A429ZHS8"/>
<dbReference type="InterPro" id="IPR000537">
    <property type="entry name" value="UbiA_prenyltransferase"/>
</dbReference>
<dbReference type="EMBL" id="NGJU01000019">
    <property type="protein sequence ID" value="RST93217.1"/>
    <property type="molecule type" value="Genomic_DNA"/>
</dbReference>
<protein>
    <submittedName>
        <fullName evidence="9">1,4-dihydroxy-2-naphthoate polyprenyltransferase</fullName>
    </submittedName>
</protein>
<feature type="transmembrane region" description="Helical" evidence="8">
    <location>
        <begin position="144"/>
        <end position="163"/>
    </location>
</feature>
<evidence type="ECO:0000313" key="10">
    <source>
        <dbReference type="Proteomes" id="UP000287239"/>
    </source>
</evidence>
<dbReference type="Pfam" id="PF01040">
    <property type="entry name" value="UbiA"/>
    <property type="match status" value="1"/>
</dbReference>
<evidence type="ECO:0000256" key="2">
    <source>
        <dbReference type="ARBA" id="ARBA00004863"/>
    </source>
</evidence>
<dbReference type="PANTHER" id="PTHR13929">
    <property type="entry name" value="1,4-DIHYDROXY-2-NAPHTHOATE OCTAPRENYLTRANSFERASE"/>
    <property type="match status" value="1"/>
</dbReference>
<keyword evidence="4 9" id="KW-0808">Transferase</keyword>
<organism evidence="9 10">
    <name type="scientific">Vagococcus salmoninarum</name>
    <dbReference type="NCBI Taxonomy" id="2739"/>
    <lineage>
        <taxon>Bacteria</taxon>
        <taxon>Bacillati</taxon>
        <taxon>Bacillota</taxon>
        <taxon>Bacilli</taxon>
        <taxon>Lactobacillales</taxon>
        <taxon>Enterococcaceae</taxon>
        <taxon>Vagococcus</taxon>
    </lineage>
</organism>
<dbReference type="GO" id="GO:0009234">
    <property type="term" value="P:menaquinone biosynthetic process"/>
    <property type="evidence" value="ECO:0007669"/>
    <property type="project" value="UniProtKB-UniPathway"/>
</dbReference>
<keyword evidence="3" id="KW-0474">Menaquinone biosynthesis</keyword>
<evidence type="ECO:0000256" key="1">
    <source>
        <dbReference type="ARBA" id="ARBA00004141"/>
    </source>
</evidence>
<name>A0A429ZHS8_9ENTE</name>
<dbReference type="GO" id="GO:0016020">
    <property type="term" value="C:membrane"/>
    <property type="evidence" value="ECO:0007669"/>
    <property type="project" value="UniProtKB-SubCell"/>
</dbReference>
<dbReference type="InterPro" id="IPR026046">
    <property type="entry name" value="UBIAD1"/>
</dbReference>
<dbReference type="GO" id="GO:0004659">
    <property type="term" value="F:prenyltransferase activity"/>
    <property type="evidence" value="ECO:0007669"/>
    <property type="project" value="InterPro"/>
</dbReference>
<dbReference type="Proteomes" id="UP000287239">
    <property type="component" value="Unassembled WGS sequence"/>
</dbReference>
<evidence type="ECO:0000256" key="4">
    <source>
        <dbReference type="ARBA" id="ARBA00022679"/>
    </source>
</evidence>
<dbReference type="RefSeq" id="WP_126781477.1">
    <property type="nucleotide sequence ID" value="NZ_NGJU01000019.1"/>
</dbReference>
<dbReference type="GO" id="GO:0042371">
    <property type="term" value="P:vitamin K biosynthetic process"/>
    <property type="evidence" value="ECO:0007669"/>
    <property type="project" value="TreeGrafter"/>
</dbReference>
<keyword evidence="6 8" id="KW-1133">Transmembrane helix</keyword>
<dbReference type="UniPathway" id="UPA00079"/>
<comment type="pathway">
    <text evidence="2">Quinol/quinone metabolism; menaquinone biosynthesis.</text>
</comment>
<evidence type="ECO:0000256" key="7">
    <source>
        <dbReference type="ARBA" id="ARBA00023136"/>
    </source>
</evidence>
<feature type="transmembrane region" description="Helical" evidence="8">
    <location>
        <begin position="292"/>
        <end position="312"/>
    </location>
</feature>
<feature type="transmembrane region" description="Helical" evidence="8">
    <location>
        <begin position="42"/>
        <end position="62"/>
    </location>
</feature>
<feature type="transmembrane region" description="Helical" evidence="8">
    <location>
        <begin position="184"/>
        <end position="206"/>
    </location>
</feature>
<comment type="caution">
    <text evidence="9">The sequence shown here is derived from an EMBL/GenBank/DDBJ whole genome shotgun (WGS) entry which is preliminary data.</text>
</comment>
<keyword evidence="7 8" id="KW-0472">Membrane</keyword>
<dbReference type="CDD" id="cd13962">
    <property type="entry name" value="PT_UbiA_UBIAD1"/>
    <property type="match status" value="1"/>
</dbReference>
<keyword evidence="10" id="KW-1185">Reference proteome</keyword>
<evidence type="ECO:0000256" key="5">
    <source>
        <dbReference type="ARBA" id="ARBA00022692"/>
    </source>
</evidence>
<dbReference type="OrthoDB" id="9767568at2"/>
<dbReference type="Gene3D" id="1.10.357.140">
    <property type="entry name" value="UbiA prenyltransferase"/>
    <property type="match status" value="1"/>
</dbReference>
<dbReference type="PANTHER" id="PTHR13929:SF0">
    <property type="entry name" value="UBIA PRENYLTRANSFERASE DOMAIN-CONTAINING PROTEIN 1"/>
    <property type="match status" value="1"/>
</dbReference>
<feature type="transmembrane region" description="Helical" evidence="8">
    <location>
        <begin position="16"/>
        <end position="35"/>
    </location>
</feature>
<dbReference type="InterPro" id="IPR044878">
    <property type="entry name" value="UbiA_sf"/>
</dbReference>
<dbReference type="NCBIfam" id="NF004752">
    <property type="entry name" value="PRK06080.1-4"/>
    <property type="match status" value="1"/>
</dbReference>
<dbReference type="NCBIfam" id="NF009926">
    <property type="entry name" value="PRK13387.1"/>
    <property type="match status" value="1"/>
</dbReference>
<feature type="transmembrane region" description="Helical" evidence="8">
    <location>
        <begin position="245"/>
        <end position="271"/>
    </location>
</feature>
<gene>
    <name evidence="9" type="ORF">CBF35_11860</name>
</gene>
<dbReference type="PIRSF" id="PIRSF005355">
    <property type="entry name" value="UBIAD1"/>
    <property type="match status" value="1"/>
</dbReference>
<evidence type="ECO:0000256" key="3">
    <source>
        <dbReference type="ARBA" id="ARBA00022428"/>
    </source>
</evidence>
<evidence type="ECO:0000256" key="8">
    <source>
        <dbReference type="SAM" id="Phobius"/>
    </source>
</evidence>
<keyword evidence="5 8" id="KW-0812">Transmembrane</keyword>
<accession>A0A429ZHS8</accession>
<evidence type="ECO:0000313" key="9">
    <source>
        <dbReference type="EMBL" id="RST93217.1"/>
    </source>
</evidence>
<evidence type="ECO:0000256" key="6">
    <source>
        <dbReference type="ARBA" id="ARBA00022989"/>
    </source>
</evidence>
<sequence>MTISVFLKLVEIQTKLASLFPFLIGVLFSMVYFKAFNLGNTLIFFVGMLLFDMTTTAINNFMDYKKAKNDTYKYETNIVGQAGLAEAQVSQLIFTMLGLSAVIGGLLVYKTGWLMLIMGGLCCFIGVFYTFGPVPLSRMPLGEIFSGVTMGLGIFMMTIYVNAYDLKFLFLDIQNWQFMIYGDLKLLLAIGWASLPMVFTIANIMLANNLCDLEEDIANHRYTLPFYIGKANGVKLFNSLMYGCYAVSLIGVLFNVYHWSMLIVFGTLPLVHKNLSVFNQEQVKSRTFAISLKNLVIFNTAQIIGLLLSLLLTK</sequence>
<proteinExistence type="predicted"/>